<name>A0A6P6PT92_CARAU</name>
<evidence type="ECO:0000256" key="19">
    <source>
        <dbReference type="ARBA" id="ARBA00023175"/>
    </source>
</evidence>
<dbReference type="GO" id="GO:0008270">
    <property type="term" value="F:zinc ion binding"/>
    <property type="evidence" value="ECO:0007669"/>
    <property type="project" value="UniProtKB-KW"/>
</dbReference>
<keyword evidence="20 24" id="KW-0009">Actin-binding</keyword>
<dbReference type="FunFam" id="1.10.555.10:FF:000009">
    <property type="entry name" value="unconventional myosin-IXa isoform X1"/>
    <property type="match status" value="1"/>
</dbReference>
<keyword evidence="13 24" id="KW-0067">ATP-binding</keyword>
<accession>A0A6P6PT92</accession>
<protein>
    <submittedName>
        <fullName evidence="31">Unconventional myosin-IXa-like isoform X7</fullName>
    </submittedName>
</protein>
<dbReference type="PROSITE" id="PS50238">
    <property type="entry name" value="RHOGAP"/>
    <property type="match status" value="1"/>
</dbReference>
<comment type="subcellular location">
    <subcellularLocation>
        <location evidence="3">Cell projection</location>
        <location evidence="3">Growth cone</location>
    </subcellularLocation>
    <subcellularLocation>
        <location evidence="2">Cytoplasm</location>
    </subcellularLocation>
    <subcellularLocation>
        <location evidence="1">Membrane</location>
        <topology evidence="1">Single-pass membrane protein</topology>
    </subcellularLocation>
    <subcellularLocation>
        <location evidence="22">Synapse</location>
    </subcellularLocation>
</comment>
<evidence type="ECO:0000256" key="22">
    <source>
        <dbReference type="ARBA" id="ARBA00034103"/>
    </source>
</evidence>
<evidence type="ECO:0000256" key="5">
    <source>
        <dbReference type="ARBA" id="ARBA00022468"/>
    </source>
</evidence>
<dbReference type="PROSITE" id="PS50081">
    <property type="entry name" value="ZF_DAG_PE_2"/>
    <property type="match status" value="1"/>
</dbReference>
<dbReference type="GeneID" id="113106355"/>
<evidence type="ECO:0000256" key="23">
    <source>
        <dbReference type="ARBA" id="ARBA00045589"/>
    </source>
</evidence>
<evidence type="ECO:0000256" key="12">
    <source>
        <dbReference type="ARBA" id="ARBA00022833"/>
    </source>
</evidence>
<dbReference type="Gene3D" id="1.20.58.530">
    <property type="match status" value="2"/>
</dbReference>
<keyword evidence="5" id="KW-0343">GTPase activation</keyword>
<keyword evidence="17 24" id="KW-0518">Myosin</keyword>
<dbReference type="FunFam" id="3.30.60.20:FF:000020">
    <property type="entry name" value="Putative unconventional myosin-IXa"/>
    <property type="match status" value="1"/>
</dbReference>
<evidence type="ECO:0000256" key="20">
    <source>
        <dbReference type="ARBA" id="ARBA00023203"/>
    </source>
</evidence>
<feature type="region of interest" description="Disordered" evidence="25">
    <location>
        <begin position="768"/>
        <end position="806"/>
    </location>
</feature>
<dbReference type="SUPFAM" id="SSF48350">
    <property type="entry name" value="GTPase activation domain, GAP"/>
    <property type="match status" value="1"/>
</dbReference>
<dbReference type="FunFam" id="1.10.10.820:FF:000003">
    <property type="entry name" value="unconventional myosin-IXa isoform X1"/>
    <property type="match status" value="1"/>
</dbReference>
<keyword evidence="21" id="KW-0966">Cell projection</keyword>
<dbReference type="GO" id="GO:0005096">
    <property type="term" value="F:GTPase activator activity"/>
    <property type="evidence" value="ECO:0007669"/>
    <property type="project" value="UniProtKB-KW"/>
</dbReference>
<dbReference type="InterPro" id="IPR046349">
    <property type="entry name" value="C1-like_sf"/>
</dbReference>
<feature type="compositionally biased region" description="Polar residues" evidence="25">
    <location>
        <begin position="2326"/>
        <end position="2343"/>
    </location>
</feature>
<evidence type="ECO:0000256" key="14">
    <source>
        <dbReference type="ARBA" id="ARBA00022989"/>
    </source>
</evidence>
<evidence type="ECO:0000313" key="31">
    <source>
        <dbReference type="RefSeq" id="XP_026123992.1"/>
    </source>
</evidence>
<dbReference type="GO" id="GO:0044295">
    <property type="term" value="C:axonal growth cone"/>
    <property type="evidence" value="ECO:0007669"/>
    <property type="project" value="TreeGrafter"/>
</dbReference>
<feature type="compositionally biased region" description="Low complexity" evidence="25">
    <location>
        <begin position="2373"/>
        <end position="2389"/>
    </location>
</feature>
<dbReference type="GO" id="GO:0016020">
    <property type="term" value="C:membrane"/>
    <property type="evidence" value="ECO:0007669"/>
    <property type="project" value="UniProtKB-SubCell"/>
</dbReference>
<dbReference type="GO" id="GO:0034330">
    <property type="term" value="P:cell junction organization"/>
    <property type="evidence" value="ECO:0007669"/>
    <property type="project" value="UniProtKB-ARBA"/>
</dbReference>
<dbReference type="Pfam" id="PF00130">
    <property type="entry name" value="C1_1"/>
    <property type="match status" value="1"/>
</dbReference>
<feature type="region of interest" description="Disordered" evidence="25">
    <location>
        <begin position="2240"/>
        <end position="2284"/>
    </location>
</feature>
<evidence type="ECO:0000256" key="21">
    <source>
        <dbReference type="ARBA" id="ARBA00023273"/>
    </source>
</evidence>
<dbReference type="FunFam" id="1.20.58.530:FF:000009">
    <property type="entry name" value="unconventional myosin-IXb isoform X1"/>
    <property type="match status" value="1"/>
</dbReference>
<dbReference type="InterPro" id="IPR028558">
    <property type="entry name" value="RA_Myosin-IXa"/>
</dbReference>
<dbReference type="GO" id="GO:0048731">
    <property type="term" value="P:system development"/>
    <property type="evidence" value="ECO:0007669"/>
    <property type="project" value="UniProtKB-ARBA"/>
</dbReference>
<dbReference type="FunFam" id="3.40.850.10:FF:000013">
    <property type="entry name" value="unconventional myosin-IXa isoform X1"/>
    <property type="match status" value="1"/>
</dbReference>
<feature type="domain" description="Rho-GAP" evidence="28">
    <location>
        <begin position="1996"/>
        <end position="2184"/>
    </location>
</feature>
<dbReference type="PROSITE" id="PS50096">
    <property type="entry name" value="IQ"/>
    <property type="match status" value="3"/>
</dbReference>
<evidence type="ECO:0000259" key="26">
    <source>
        <dbReference type="PROSITE" id="PS50081"/>
    </source>
</evidence>
<dbReference type="GO" id="GO:0000146">
    <property type="term" value="F:microfilament motor activity"/>
    <property type="evidence" value="ECO:0007669"/>
    <property type="project" value="InterPro"/>
</dbReference>
<dbReference type="Gene3D" id="6.20.240.20">
    <property type="match status" value="1"/>
</dbReference>
<dbReference type="GO" id="GO:0016459">
    <property type="term" value="C:myosin complex"/>
    <property type="evidence" value="ECO:0007669"/>
    <property type="project" value="UniProtKB-KW"/>
</dbReference>
<feature type="domain" description="Myosin motor" evidence="29">
    <location>
        <begin position="147"/>
        <end position="1008"/>
    </location>
</feature>
<dbReference type="Gene3D" id="1.20.120.720">
    <property type="entry name" value="Myosin VI head, motor domain, U50 subdomain"/>
    <property type="match status" value="1"/>
</dbReference>
<feature type="region of interest" description="Disordered" evidence="25">
    <location>
        <begin position="1494"/>
        <end position="1586"/>
    </location>
</feature>
<dbReference type="Pfam" id="PF00612">
    <property type="entry name" value="IQ"/>
    <property type="match status" value="3"/>
</dbReference>
<evidence type="ECO:0000256" key="4">
    <source>
        <dbReference type="ARBA" id="ARBA00008314"/>
    </source>
</evidence>
<dbReference type="GO" id="GO:0045198">
    <property type="term" value="P:establishment of epithelial cell apical/basal polarity"/>
    <property type="evidence" value="ECO:0007669"/>
    <property type="project" value="TreeGrafter"/>
</dbReference>
<feature type="compositionally biased region" description="Basic and acidic residues" evidence="25">
    <location>
        <begin position="1497"/>
        <end position="1527"/>
    </location>
</feature>
<evidence type="ECO:0000256" key="2">
    <source>
        <dbReference type="ARBA" id="ARBA00004496"/>
    </source>
</evidence>
<evidence type="ECO:0000256" key="13">
    <source>
        <dbReference type="ARBA" id="ARBA00022840"/>
    </source>
</evidence>
<dbReference type="CDD" id="cd01385">
    <property type="entry name" value="MYSc_Myo9"/>
    <property type="match status" value="1"/>
</dbReference>
<evidence type="ECO:0000256" key="11">
    <source>
        <dbReference type="ARBA" id="ARBA00022771"/>
    </source>
</evidence>
<dbReference type="InterPro" id="IPR029071">
    <property type="entry name" value="Ubiquitin-like_domsf"/>
</dbReference>
<evidence type="ECO:0000259" key="29">
    <source>
        <dbReference type="PROSITE" id="PS51456"/>
    </source>
</evidence>
<dbReference type="InterPro" id="IPR001609">
    <property type="entry name" value="Myosin_head_motor_dom-like"/>
</dbReference>
<keyword evidence="10 24" id="KW-0547">Nucleotide-binding</keyword>
<keyword evidence="18" id="KW-0472">Membrane</keyword>
<dbReference type="CDD" id="cd20883">
    <property type="entry name" value="C1_Myosin-IXa"/>
    <property type="match status" value="1"/>
</dbReference>
<keyword evidence="7" id="KW-0812">Transmembrane</keyword>
<feature type="compositionally biased region" description="Basic and acidic residues" evidence="25">
    <location>
        <begin position="1399"/>
        <end position="1412"/>
    </location>
</feature>
<dbReference type="Gene3D" id="3.30.60.20">
    <property type="match status" value="1"/>
</dbReference>
<evidence type="ECO:0000256" key="3">
    <source>
        <dbReference type="ARBA" id="ARBA00004624"/>
    </source>
</evidence>
<dbReference type="SUPFAM" id="SSF57889">
    <property type="entry name" value="Cysteine-rich domain"/>
    <property type="match status" value="1"/>
</dbReference>
<feature type="compositionally biased region" description="Polar residues" evidence="25">
    <location>
        <begin position="778"/>
        <end position="790"/>
    </location>
</feature>
<evidence type="ECO:0000256" key="16">
    <source>
        <dbReference type="ARBA" id="ARBA00023054"/>
    </source>
</evidence>
<feature type="compositionally biased region" description="Polar residues" evidence="25">
    <location>
        <begin position="1368"/>
        <end position="1394"/>
    </location>
</feature>
<feature type="compositionally biased region" description="Basic and acidic residues" evidence="25">
    <location>
        <begin position="1227"/>
        <end position="1240"/>
    </location>
</feature>
<comment type="function">
    <text evidence="23">Myosins are actin-based motor molecules with ATPase activity. Unconventional myosins serve in intracellular movements. Regulates Rho by stimulating it's GTPase activity in neurons. Required for the regulation of neurite branching and motor neuron axon guidance.</text>
</comment>
<gene>
    <name evidence="31" type="primary">LOC113106355</name>
</gene>
<dbReference type="InterPro" id="IPR000048">
    <property type="entry name" value="IQ_motif_EF-hand-BS"/>
</dbReference>
<dbReference type="Proteomes" id="UP000515129">
    <property type="component" value="Chromosome 7"/>
</dbReference>
<keyword evidence="15" id="KW-0770">Synapse</keyword>
<keyword evidence="30" id="KW-1185">Reference proteome</keyword>
<dbReference type="GO" id="GO:0035556">
    <property type="term" value="P:intracellular signal transduction"/>
    <property type="evidence" value="ECO:0007669"/>
    <property type="project" value="InterPro"/>
</dbReference>
<dbReference type="PROSITE" id="PS00479">
    <property type="entry name" value="ZF_DAG_PE_1"/>
    <property type="match status" value="1"/>
</dbReference>
<evidence type="ECO:0000256" key="24">
    <source>
        <dbReference type="PROSITE-ProRule" id="PRU00782"/>
    </source>
</evidence>
<evidence type="ECO:0000256" key="25">
    <source>
        <dbReference type="SAM" id="MobiDB-lite"/>
    </source>
</evidence>
<feature type="compositionally biased region" description="Basic and acidic residues" evidence="25">
    <location>
        <begin position="2419"/>
        <end position="2431"/>
    </location>
</feature>
<proteinExistence type="inferred from homology"/>
<dbReference type="Gene3D" id="1.10.555.10">
    <property type="entry name" value="Rho GTPase activation protein"/>
    <property type="match status" value="1"/>
</dbReference>
<dbReference type="FunFam" id="3.10.20.90:FF:000121">
    <property type="entry name" value="unconventional myosin-IXa isoform X1"/>
    <property type="match status" value="1"/>
</dbReference>
<dbReference type="InterPro" id="IPR046987">
    <property type="entry name" value="Myo9"/>
</dbReference>
<dbReference type="InterPro" id="IPR036023">
    <property type="entry name" value="MYSc_Myo9"/>
</dbReference>
<evidence type="ECO:0000256" key="17">
    <source>
        <dbReference type="ARBA" id="ARBA00023123"/>
    </source>
</evidence>
<dbReference type="SMART" id="SM00015">
    <property type="entry name" value="IQ"/>
    <property type="match status" value="4"/>
</dbReference>
<evidence type="ECO:0000313" key="30">
    <source>
        <dbReference type="Proteomes" id="UP000515129"/>
    </source>
</evidence>
<feature type="compositionally biased region" description="Polar residues" evidence="25">
    <location>
        <begin position="2405"/>
        <end position="2417"/>
    </location>
</feature>
<dbReference type="Gene3D" id="3.10.20.90">
    <property type="entry name" value="Phosphatidylinositol 3-kinase Catalytic Subunit, Chain A, domain 1"/>
    <property type="match status" value="1"/>
</dbReference>
<feature type="region of interest" description="Disordered" evidence="25">
    <location>
        <begin position="1904"/>
        <end position="1924"/>
    </location>
</feature>
<evidence type="ECO:0000256" key="1">
    <source>
        <dbReference type="ARBA" id="ARBA00004167"/>
    </source>
</evidence>
<dbReference type="SMART" id="SM00109">
    <property type="entry name" value="C1"/>
    <property type="match status" value="1"/>
</dbReference>
<dbReference type="SMART" id="SM00242">
    <property type="entry name" value="MYSc"/>
    <property type="match status" value="1"/>
</dbReference>
<dbReference type="SUPFAM" id="SSF54236">
    <property type="entry name" value="Ubiquitin-like"/>
    <property type="match status" value="1"/>
</dbReference>
<feature type="compositionally biased region" description="Basic and acidic residues" evidence="25">
    <location>
        <begin position="1430"/>
        <end position="1439"/>
    </location>
</feature>
<dbReference type="SMART" id="SM00324">
    <property type="entry name" value="RhoGAP"/>
    <property type="match status" value="1"/>
</dbReference>
<dbReference type="GO" id="GO:0051015">
    <property type="term" value="F:actin filament binding"/>
    <property type="evidence" value="ECO:0007669"/>
    <property type="project" value="TreeGrafter"/>
</dbReference>
<feature type="binding site" evidence="24">
    <location>
        <begin position="240"/>
        <end position="247"/>
    </location>
    <ligand>
        <name>ATP</name>
        <dbReference type="ChEBI" id="CHEBI:30616"/>
    </ligand>
</feature>
<organism evidence="30 31">
    <name type="scientific">Carassius auratus</name>
    <name type="common">Goldfish</name>
    <dbReference type="NCBI Taxonomy" id="7957"/>
    <lineage>
        <taxon>Eukaryota</taxon>
        <taxon>Metazoa</taxon>
        <taxon>Chordata</taxon>
        <taxon>Craniata</taxon>
        <taxon>Vertebrata</taxon>
        <taxon>Euteleostomi</taxon>
        <taxon>Actinopterygii</taxon>
        <taxon>Neopterygii</taxon>
        <taxon>Teleostei</taxon>
        <taxon>Ostariophysi</taxon>
        <taxon>Cypriniformes</taxon>
        <taxon>Cyprinidae</taxon>
        <taxon>Cyprininae</taxon>
        <taxon>Carassius</taxon>
    </lineage>
</organism>
<feature type="domain" description="Phorbol-ester/DAG-type" evidence="26">
    <location>
        <begin position="1932"/>
        <end position="1981"/>
    </location>
</feature>
<dbReference type="PROSITE" id="PS51456">
    <property type="entry name" value="MYOSIN_MOTOR"/>
    <property type="match status" value="1"/>
</dbReference>
<dbReference type="PANTHER" id="PTHR46184">
    <property type="entry name" value="UNCONVENTIONAL MYOSIN-IXB-LIKE PROTEIN"/>
    <property type="match status" value="1"/>
</dbReference>
<dbReference type="SMART" id="SM00314">
    <property type="entry name" value="RA"/>
    <property type="match status" value="1"/>
</dbReference>
<keyword evidence="14" id="KW-1133">Transmembrane helix</keyword>
<dbReference type="Gene3D" id="1.20.5.190">
    <property type="match status" value="3"/>
</dbReference>
<evidence type="ECO:0000256" key="15">
    <source>
        <dbReference type="ARBA" id="ARBA00023018"/>
    </source>
</evidence>
<dbReference type="FunFam" id="3.40.850.10:FF:000008">
    <property type="entry name" value="Putative unconventional myosin-IXa"/>
    <property type="match status" value="1"/>
</dbReference>
<dbReference type="GO" id="GO:0045202">
    <property type="term" value="C:synapse"/>
    <property type="evidence" value="ECO:0007669"/>
    <property type="project" value="UniProtKB-SubCell"/>
</dbReference>
<evidence type="ECO:0000256" key="18">
    <source>
        <dbReference type="ARBA" id="ARBA00023136"/>
    </source>
</evidence>
<dbReference type="GO" id="GO:0005524">
    <property type="term" value="F:ATP binding"/>
    <property type="evidence" value="ECO:0007669"/>
    <property type="project" value="UniProtKB-UniRule"/>
</dbReference>
<feature type="compositionally biased region" description="Polar residues" evidence="25">
    <location>
        <begin position="1337"/>
        <end position="1348"/>
    </location>
</feature>
<dbReference type="InterPro" id="IPR000198">
    <property type="entry name" value="RhoGAP_dom"/>
</dbReference>
<dbReference type="PRINTS" id="PR00193">
    <property type="entry name" value="MYOSINHEAVY"/>
</dbReference>
<dbReference type="PANTHER" id="PTHR46184:SF3">
    <property type="entry name" value="UNCONVENTIONAL MYOSIN-IXA"/>
    <property type="match status" value="1"/>
</dbReference>
<dbReference type="InterPro" id="IPR008936">
    <property type="entry name" value="Rho_GTPase_activation_prot"/>
</dbReference>
<dbReference type="InterPro" id="IPR002219">
    <property type="entry name" value="PKC_DAG/PE"/>
</dbReference>
<comment type="similarity">
    <text evidence="4 24">Belongs to the TRAFAC class myosin-kinesin ATPase superfamily. Myosin family.</text>
</comment>
<dbReference type="SUPFAM" id="SSF52540">
    <property type="entry name" value="P-loop containing nucleoside triphosphate hydrolases"/>
    <property type="match status" value="1"/>
</dbReference>
<keyword evidence="8" id="KW-0479">Metal-binding</keyword>
<evidence type="ECO:0000256" key="9">
    <source>
        <dbReference type="ARBA" id="ARBA00022737"/>
    </source>
</evidence>
<dbReference type="PROSITE" id="PS50200">
    <property type="entry name" value="RA"/>
    <property type="match status" value="1"/>
</dbReference>
<feature type="region of interest" description="Disordered" evidence="25">
    <location>
        <begin position="1216"/>
        <end position="1250"/>
    </location>
</feature>
<keyword evidence="11" id="KW-0863">Zinc-finger</keyword>
<keyword evidence="12" id="KW-0862">Zinc</keyword>
<dbReference type="Gene3D" id="1.10.10.820">
    <property type="match status" value="1"/>
</dbReference>
<dbReference type="CDD" id="cd17216">
    <property type="entry name" value="RA_Myosin-IXa"/>
    <property type="match status" value="1"/>
</dbReference>
<dbReference type="Gene3D" id="3.40.850.10">
    <property type="entry name" value="Kinesin motor domain"/>
    <property type="match status" value="2"/>
</dbReference>
<dbReference type="RefSeq" id="XP_026123992.1">
    <property type="nucleotide sequence ID" value="XM_026268207.1"/>
</dbReference>
<feature type="region of interest" description="Disordered" evidence="25">
    <location>
        <begin position="2309"/>
        <end position="2488"/>
    </location>
</feature>
<evidence type="ECO:0000256" key="6">
    <source>
        <dbReference type="ARBA" id="ARBA00022490"/>
    </source>
</evidence>
<dbReference type="GO" id="GO:0005884">
    <property type="term" value="C:actin filament"/>
    <property type="evidence" value="ECO:0007669"/>
    <property type="project" value="TreeGrafter"/>
</dbReference>
<reference evidence="31" key="1">
    <citation type="submission" date="2025-08" db="UniProtKB">
        <authorList>
            <consortium name="RefSeq"/>
        </authorList>
    </citation>
    <scope>IDENTIFICATION</scope>
    <source>
        <strain evidence="31">Wakin</strain>
        <tissue evidence="31">Muscle</tissue>
    </source>
</reference>
<dbReference type="Pfam" id="PF00788">
    <property type="entry name" value="RA"/>
    <property type="match status" value="1"/>
</dbReference>
<evidence type="ECO:0000259" key="28">
    <source>
        <dbReference type="PROSITE" id="PS50238"/>
    </source>
</evidence>
<evidence type="ECO:0000256" key="10">
    <source>
        <dbReference type="ARBA" id="ARBA00022741"/>
    </source>
</evidence>
<keyword evidence="16" id="KW-0175">Coiled coil</keyword>
<feature type="region of interest" description="Disordered" evidence="25">
    <location>
        <begin position="1318"/>
        <end position="1458"/>
    </location>
</feature>
<dbReference type="GO" id="GO:0005737">
    <property type="term" value="C:cytoplasm"/>
    <property type="evidence" value="ECO:0007669"/>
    <property type="project" value="UniProtKB-SubCell"/>
</dbReference>
<dbReference type="FunFam" id="1.20.120.720:FF:000003">
    <property type="entry name" value="Putative unconventional myosin-IXa"/>
    <property type="match status" value="1"/>
</dbReference>
<dbReference type="Pfam" id="PF00620">
    <property type="entry name" value="RhoGAP"/>
    <property type="match status" value="1"/>
</dbReference>
<dbReference type="InterPro" id="IPR000159">
    <property type="entry name" value="RA_dom"/>
</dbReference>
<evidence type="ECO:0000259" key="27">
    <source>
        <dbReference type="PROSITE" id="PS50200"/>
    </source>
</evidence>
<evidence type="ECO:0000256" key="8">
    <source>
        <dbReference type="ARBA" id="ARBA00022723"/>
    </source>
</evidence>
<keyword evidence="19 24" id="KW-0505">Motor protein</keyword>
<keyword evidence="6" id="KW-0963">Cytoplasm</keyword>
<dbReference type="Pfam" id="PF00063">
    <property type="entry name" value="Myosin_head"/>
    <property type="match status" value="2"/>
</dbReference>
<dbReference type="FunFam" id="1.20.58.530:FF:000005">
    <property type="entry name" value="unconventional myosin-IXa isoform X1"/>
    <property type="match status" value="1"/>
</dbReference>
<keyword evidence="9" id="KW-0677">Repeat</keyword>
<dbReference type="InterPro" id="IPR027417">
    <property type="entry name" value="P-loop_NTPase"/>
</dbReference>
<evidence type="ECO:0000256" key="7">
    <source>
        <dbReference type="ARBA" id="ARBA00022692"/>
    </source>
</evidence>
<dbReference type="InterPro" id="IPR036961">
    <property type="entry name" value="Kinesin_motor_dom_sf"/>
</dbReference>
<feature type="compositionally biased region" description="Low complexity" evidence="25">
    <location>
        <begin position="1440"/>
        <end position="1457"/>
    </location>
</feature>
<feature type="compositionally biased region" description="Basic and acidic residues" evidence="25">
    <location>
        <begin position="2457"/>
        <end position="2472"/>
    </location>
</feature>
<sequence length="2488" mass="286488">MSVHDVGGRRRFEDSEFTLRIYPGVIAEGSIYCPITARKITSAAEVIEQVIERLQLDRTKCYVLAEVKEFGGEEWILNPTDCPVQRMMLWPRMALENRFSSEDYRFLLREKNLDGSIHYGNLQMWLQVTEERRRMVERGFLPQPLPKDFDDLCNLPDLNEKTLLDNLRSRFKQEKIYTYVGSILIVINPFKFLPIYNPKYVKMYDNHQLGKLEPHIYAVADVAYHAMLQSKQNQCIVISGESGSGKTQSTNFLIHHLTALSQKGFASGVEQIILGAGPVLEAFGNAKTAHNNNSSRFGKFIQVNYQESGTVRGAYVEKYLLEKSRLVYQEHNERNYHVFYYLLAGASEEERTLFHLKKPEEYHYLNQMTKKPHRLHWENYYENEPQDCFTVEGEDLKHDFERLQLAMEMVGFLPATRKQIFSLLSAILHLGNIRYKKKIYREDSIDICNPEILPVVSELLEVKEETLSEALTTRKTVTVGEKLIVPYKLAEAGTVRDSMAKSLYSALFDWIVFRINHALLNQRDLEESAKILSIGVLDIFGFEDYENNSFEQFCINFANERLQHYFNQHIFKLEQEEYRSEDIAWHNIDYIDNTGCINLISKKPTALLHLLDEECNFPQATNQTLLDKFKRQHEGNRYIEFPAVMEPAFIIKHYAGKVKYGVKDFREKNTDHMRPDIVALLKSSKNAFICGLIGIHPVATFRWAVLRAYFRAMVAFRDAGKRHVEKRSGHDAAAPVVKSVDSFSYLHHPVHQRSLEILQRCKEEKYSVNRRNPRTPLSDLQGSNTLNQREGWNGRPGRQNRLSSAGSLSEDEGIFVNSTSSKLLERAHGILMRNKNYKMKPSLPKHLLDVKSLKYLSNLTLHDRITKSLLHLHKKKKPPSISAQFQASLNKLMETLGQSEPYFVKCIRSNAEKLPLRFNDALVLRQLRYTGMLETVRIRQSGYSIKYTFQDFVRHFHVLLPEGSSQASQEAIRRYLHQVDLTPEGFQVGRTMVFLRETERQRLQDLLHQEVLRRIIHLQRRYRALLERRNFLRMRQAASQIQNWWRSCQSPQRDSRFEYVQQEAAVCIQSAWRGFTERRRLLLWREAAVVIQRNWRLYWRGRAALRIQTAWRRHRARELYLRQRDITIRLQAAGRGYLARQRFREFKEQRLKSTQLSNGETRLLPEEGNLRDMGLDQRKWEDSSEVQGGNKQTLIGEVEGPGEDVLEELVPKMTEGTATVQPASEVTIRERPQTLEDPNQRTRAKRESRRMRELEQAKFSLELLKVRSSGSMSPSEERRWSMELVSEIPHTPQGTPDSQSSKGSFELLNIDDYFKDKAPCAEPEDLGSPSVPDKHNVFSNIPESTLPSDTPAPDMMSKPTGQPEPPKMQNSLPTFYSPPLESSSLIKSTINSATPCPDGLKKPIKDRKESTRRPMVVVISMQKESPLNEADVKPPEVKDSAAQTSEPPSPAQPSSESLYVLEKLEKLNEQKEERQKQQQQLTEKELMEQIRLQKHILQKEREHNAQHERERYEKQRIEALQRIEQSRQEGSGGKPDRFFTDRGPAPLAQPEPDLSSQPLVPEKEAAPSIFRGQPKDSRSVAEGWAPKLTLESRGDEARRRINMKPSTQNVNINMSERPGNMFFSPKAKVSKLDKDLANQGKTAGVQNEVSLLSYKSAKSELATVNEEQKNMYKTISSGELGKSDARKNSHGDGRVRTKMRFWGKARHGEKKTSRERLLCGSDTLEGDYAETALLMEEGVERLTPPQSPDLMLQREFKENKDPSPKVKRRRSVKISNVALEPVQWQNDALQILTCASDYRSMNDFLMKKITDLDTEDGKKDTMVDVVFKKALKEFRLNIFNSYSTALAMDDGKSIRYKDLHALFEQILEKNMRQEQRDWSESPVKVWVNTFKVFLDEFMTEHKPLDSSMSRAPKPDRKKRRKKDTDIVEEHNGHIFKSTQYSIPTYCEYCSSLIWMMDKACVCKLCRYACHRKCCQKMTTKCSKKYDPELSSRQFGVELSRLTNDERAVPLVVEKLINYIEMHGLYTEGIYRKSGSTNKIKELKQGLDTDVNSVSLDDYNINVIASVFKQWLRDLPNPLMTFELYEEFLRAMGLQDKKEAIRGVYSIIDQLSRTHLNTLERLIFHLVRIALQEETNRMSANALAIVFAPCILRCPDTTDPLRSVQDIGKTTACVELIICEQMNKYKARLKDISTLEFAENKAKIRLTFIRRSMKPVIIAVRFMSITRSAAAGKGQVHRLRYHLPSPPVSPRSSAAPEVMQESGDEEASRDTEISEQQQVAMQQEEKVLTEQIESLQKEKEELTFEMLALEPRASDDETLESEASIGTADSSENLNLDSEGATSDFSERGPALAALRPKKSEAKSRRVLRRQPESLDSIESSSTISSVSSSYMQPLARTHKLRLRSKSPSTQLYLSSAPDSLDRPEQDGEERAQFTSRGTFNPEKSKQRLQGAKVSPQRHRDPPMGGGQKRDPDLPPQQVVVYGSNEFMV</sequence>
<feature type="domain" description="Ras-associating" evidence="27">
    <location>
        <begin position="15"/>
        <end position="113"/>
    </location>
</feature>
<feature type="region of interest" description="Actin-binding" evidence="24">
    <location>
        <begin position="889"/>
        <end position="911"/>
    </location>
</feature>